<dbReference type="AlphaFoldDB" id="A0A845MA33"/>
<protein>
    <submittedName>
        <fullName evidence="2">DUF2244 domain-containing protein</fullName>
    </submittedName>
</protein>
<evidence type="ECO:0000256" key="1">
    <source>
        <dbReference type="SAM" id="Phobius"/>
    </source>
</evidence>
<sequence>MPYEWDTPITRAPAPDAPGHDAGGAPIAVLHLWPYRSLPKRGFAFAIGFAYLMLMIPVAGFVGTAAMWWLFFPGLIAIVGLWWFLGKSYRDGEILEELTIWPDHVRLTRTGPKRSHAEWEANPHWVTVQRHPTGGPVKDYITLKGGAREVEIGAFLHEDERPALFDELTRAFTLAKSRRMP</sequence>
<dbReference type="EMBL" id="WTUX01000019">
    <property type="protein sequence ID" value="MZR14763.1"/>
    <property type="molecule type" value="Genomic_DNA"/>
</dbReference>
<reference evidence="2 3" key="1">
    <citation type="submission" date="2019-12" db="EMBL/GenBank/DDBJ databases">
        <title>Maritimibacter sp. nov. sp. isolated from sea sand.</title>
        <authorList>
            <person name="Kim J."/>
            <person name="Jeong S.E."/>
            <person name="Jung H.S."/>
            <person name="Jeon C.O."/>
        </authorList>
    </citation>
    <scope>NUCLEOTIDE SEQUENCE [LARGE SCALE GENOMIC DNA]</scope>
    <source>
        <strain evidence="2 3">DP07</strain>
    </source>
</reference>
<organism evidence="2 3">
    <name type="scientific">Maritimibacter harenae</name>
    <dbReference type="NCBI Taxonomy" id="2606218"/>
    <lineage>
        <taxon>Bacteria</taxon>
        <taxon>Pseudomonadati</taxon>
        <taxon>Pseudomonadota</taxon>
        <taxon>Alphaproteobacteria</taxon>
        <taxon>Rhodobacterales</taxon>
        <taxon>Roseobacteraceae</taxon>
        <taxon>Maritimibacter</taxon>
    </lineage>
</organism>
<dbReference type="Proteomes" id="UP000467322">
    <property type="component" value="Unassembled WGS sequence"/>
</dbReference>
<keyword evidence="1" id="KW-1133">Transmembrane helix</keyword>
<dbReference type="RefSeq" id="WP_161352864.1">
    <property type="nucleotide sequence ID" value="NZ_WTUX01000019.1"/>
</dbReference>
<dbReference type="Pfam" id="PF10003">
    <property type="entry name" value="DUF2244"/>
    <property type="match status" value="1"/>
</dbReference>
<feature type="transmembrane region" description="Helical" evidence="1">
    <location>
        <begin position="42"/>
        <end position="60"/>
    </location>
</feature>
<gene>
    <name evidence="2" type="ORF">GQE99_17210</name>
</gene>
<keyword evidence="1" id="KW-0812">Transmembrane</keyword>
<proteinExistence type="predicted"/>
<dbReference type="InterPro" id="IPR019253">
    <property type="entry name" value="DUF2244_TM"/>
</dbReference>
<keyword evidence="3" id="KW-1185">Reference proteome</keyword>
<comment type="caution">
    <text evidence="2">The sequence shown here is derived from an EMBL/GenBank/DDBJ whole genome shotgun (WGS) entry which is preliminary data.</text>
</comment>
<name>A0A845MA33_9RHOB</name>
<feature type="transmembrane region" description="Helical" evidence="1">
    <location>
        <begin position="66"/>
        <end position="85"/>
    </location>
</feature>
<evidence type="ECO:0000313" key="3">
    <source>
        <dbReference type="Proteomes" id="UP000467322"/>
    </source>
</evidence>
<keyword evidence="1" id="KW-0472">Membrane</keyword>
<accession>A0A845MA33</accession>
<evidence type="ECO:0000313" key="2">
    <source>
        <dbReference type="EMBL" id="MZR14763.1"/>
    </source>
</evidence>